<evidence type="ECO:0000313" key="1">
    <source>
        <dbReference type="EMBL" id="ONM38363.1"/>
    </source>
</evidence>
<dbReference type="AlphaFoldDB" id="A0A1D6NCZ7"/>
<dbReference type="EMBL" id="CM007649">
    <property type="protein sequence ID" value="ONM38363.1"/>
    <property type="molecule type" value="Genomic_DNA"/>
</dbReference>
<organism evidence="1">
    <name type="scientific">Zea mays</name>
    <name type="common">Maize</name>
    <dbReference type="NCBI Taxonomy" id="4577"/>
    <lineage>
        <taxon>Eukaryota</taxon>
        <taxon>Viridiplantae</taxon>
        <taxon>Streptophyta</taxon>
        <taxon>Embryophyta</taxon>
        <taxon>Tracheophyta</taxon>
        <taxon>Spermatophyta</taxon>
        <taxon>Magnoliopsida</taxon>
        <taxon>Liliopsida</taxon>
        <taxon>Poales</taxon>
        <taxon>Poaceae</taxon>
        <taxon>PACMAD clade</taxon>
        <taxon>Panicoideae</taxon>
        <taxon>Andropogonodae</taxon>
        <taxon>Andropogoneae</taxon>
        <taxon>Tripsacinae</taxon>
        <taxon>Zea</taxon>
    </lineage>
</organism>
<gene>
    <name evidence="1" type="ORF">ZEAMMB73_Zm00001d043522</name>
</gene>
<proteinExistence type="predicted"/>
<protein>
    <submittedName>
        <fullName evidence="1">Sucrose nonfermenting 4-like protein</fullName>
    </submittedName>
</protein>
<reference evidence="1" key="1">
    <citation type="submission" date="2015-12" db="EMBL/GenBank/DDBJ databases">
        <title>Update maize B73 reference genome by single molecule sequencing technologies.</title>
        <authorList>
            <consortium name="Maize Genome Sequencing Project"/>
            <person name="Ware D."/>
        </authorList>
    </citation>
    <scope>NUCLEOTIDE SEQUENCE [LARGE SCALE GENOMIC DNA]</scope>
    <source>
        <tissue evidence="1">Seedling</tissue>
    </source>
</reference>
<accession>A0A1D6NCZ7</accession>
<sequence>MLMITWRGEELLAYWWREDHWLKAMFLHMRSVIKVEEELVGVPVKDGLYEIRDTSALVRLRPTWEDLRSYLIARGRKCFEVCVYNS</sequence>
<name>A0A1D6NCZ7_MAIZE</name>